<keyword evidence="1" id="KW-0915">Sodium</keyword>
<dbReference type="NCBIfam" id="TIGR00210">
    <property type="entry name" value="gltS"/>
    <property type="match status" value="1"/>
</dbReference>
<dbReference type="PANTHER" id="PTHR36178">
    <property type="entry name" value="SLR0625 PROTEIN"/>
    <property type="match status" value="1"/>
</dbReference>
<keyword evidence="1" id="KW-0813">Transport</keyword>
<evidence type="ECO:0000256" key="2">
    <source>
        <dbReference type="NCBIfam" id="TIGR00210"/>
    </source>
</evidence>
<keyword evidence="1" id="KW-0769">Symport</keyword>
<organism evidence="3 4">
    <name type="scientific">Pseudomonas spirodelae</name>
    <dbReference type="NCBI Taxonomy" id="3101751"/>
    <lineage>
        <taxon>Bacteria</taxon>
        <taxon>Pseudomonadati</taxon>
        <taxon>Pseudomonadota</taxon>
        <taxon>Gammaproteobacteria</taxon>
        <taxon>Pseudomonadales</taxon>
        <taxon>Pseudomonadaceae</taxon>
        <taxon>Pseudomonas</taxon>
    </lineage>
</organism>
<feature type="transmembrane region" description="Helical" evidence="1">
    <location>
        <begin position="68"/>
        <end position="87"/>
    </location>
</feature>
<feature type="transmembrane region" description="Helical" evidence="1">
    <location>
        <begin position="215"/>
        <end position="233"/>
    </location>
</feature>
<dbReference type="PANTHER" id="PTHR36178:SF1">
    <property type="entry name" value="SODIUM_GLUTAMATE SYMPORTER"/>
    <property type="match status" value="1"/>
</dbReference>
<keyword evidence="1" id="KW-0406">Ion transport</keyword>
<keyword evidence="1" id="KW-0739">Sodium transport</keyword>
<keyword evidence="1" id="KW-1003">Cell membrane</keyword>
<feature type="transmembrane region" description="Helical" evidence="1">
    <location>
        <begin position="369"/>
        <end position="393"/>
    </location>
</feature>
<comment type="caution">
    <text evidence="3">The sequence shown here is derived from an EMBL/GenBank/DDBJ whole genome shotgun (WGS) entry which is preliminary data.</text>
</comment>
<dbReference type="Proteomes" id="UP001292571">
    <property type="component" value="Unassembled WGS sequence"/>
</dbReference>
<keyword evidence="1" id="KW-0472">Membrane</keyword>
<protein>
    <recommendedName>
        <fullName evidence="1 2">Sodium/glutamate symporter</fullName>
    </recommendedName>
</protein>
<keyword evidence="1" id="KW-0029">Amino-acid transport</keyword>
<comment type="function">
    <text evidence="1">Catalyzes the sodium-dependent transport of glutamate.</text>
</comment>
<keyword evidence="1" id="KW-1133">Transmembrane helix</keyword>
<feature type="transmembrane region" description="Helical" evidence="1">
    <location>
        <begin position="335"/>
        <end position="357"/>
    </location>
</feature>
<dbReference type="RefSeq" id="WP_322950468.1">
    <property type="nucleotide sequence ID" value="NZ_JAYEET010000055.1"/>
</dbReference>
<feature type="transmembrane region" description="Helical" evidence="1">
    <location>
        <begin position="123"/>
        <end position="144"/>
    </location>
</feature>
<feature type="transmembrane region" description="Helical" evidence="1">
    <location>
        <begin position="164"/>
        <end position="183"/>
    </location>
</feature>
<keyword evidence="4" id="KW-1185">Reference proteome</keyword>
<feature type="transmembrane region" description="Helical" evidence="1">
    <location>
        <begin position="245"/>
        <end position="265"/>
    </location>
</feature>
<evidence type="ECO:0000313" key="3">
    <source>
        <dbReference type="EMBL" id="MEA1607879.1"/>
    </source>
</evidence>
<comment type="similarity">
    <text evidence="1">Belongs to the glutamate:Na(+) symporter (ESS) (TC 2.A.27) family.</text>
</comment>
<feature type="transmembrane region" description="Helical" evidence="1">
    <location>
        <begin position="40"/>
        <end position="61"/>
    </location>
</feature>
<gene>
    <name evidence="1 3" type="primary">gltS</name>
    <name evidence="3" type="ORF">SOP97_18935</name>
</gene>
<comment type="subcellular location">
    <subcellularLocation>
        <location evidence="1">Cell inner membrane</location>
        <topology evidence="1">Multi-pass membrane protein</topology>
    </subcellularLocation>
</comment>
<evidence type="ECO:0000313" key="4">
    <source>
        <dbReference type="Proteomes" id="UP001292571"/>
    </source>
</evidence>
<keyword evidence="1" id="KW-0997">Cell inner membrane</keyword>
<feature type="transmembrane region" description="Helical" evidence="1">
    <location>
        <begin position="93"/>
        <end position="116"/>
    </location>
</feature>
<name>A0ABU5PDW4_9PSED</name>
<keyword evidence="1" id="KW-0812">Transmembrane</keyword>
<dbReference type="InterPro" id="IPR004445">
    <property type="entry name" value="GltS"/>
</dbReference>
<accession>A0ABU5PDW4</accession>
<feature type="transmembrane region" description="Helical" evidence="1">
    <location>
        <begin position="277"/>
        <end position="297"/>
    </location>
</feature>
<proteinExistence type="inferred from homology"/>
<evidence type="ECO:0000256" key="1">
    <source>
        <dbReference type="HAMAP-Rule" id="MF_02062"/>
    </source>
</evidence>
<dbReference type="Pfam" id="PF03616">
    <property type="entry name" value="Glt_symporter"/>
    <property type="match status" value="1"/>
</dbReference>
<sequence length="398" mass="41405">MTLLPLETLLVATLVLLLGRWVNRQIPLLSHYNIPDPITGGLLFAVGMLISGELSSFSLEFDSTLKPVLLLAFFAAVGLSANLSLLKQGGKRLLMFVLVLIPFLLLQNLTGLLIAWGLDMHPLMGLIGGSITLVGGHGTGAAYAERFAEVNNIQSIMELAMTGATLGLVLGGICGGPLAQWLIKRHQLAGSDGQAAATYISSDATEAAPIKAGNLIPVLAAVLIAVLAGSWLANLVSGGPVTLPSFLWCLLLGVAIRNGGHLIGLRFNDAAIDMLSSLTLALFLAITMMALNLASVASLAGPLLLILLGQLLVVLIYGGLLVYRAVGRDYESAVMSAAFCGFAMGATATAIANMQAITQKYGPAPQAFLVVPLVGAFLIDLLNALVLTGYLSLPWVGG</sequence>
<reference evidence="3 4" key="1">
    <citation type="submission" date="2023-12" db="EMBL/GenBank/DDBJ databases">
        <title>Pseudomonas sp. T5W1.</title>
        <authorList>
            <person name="Maltman C."/>
        </authorList>
    </citation>
    <scope>NUCLEOTIDE SEQUENCE [LARGE SCALE GENOMIC DNA]</scope>
    <source>
        <strain evidence="3 4">T5W1</strain>
    </source>
</reference>
<feature type="transmembrane region" description="Helical" evidence="1">
    <location>
        <begin position="303"/>
        <end position="323"/>
    </location>
</feature>
<dbReference type="HAMAP" id="MF_02062">
    <property type="entry name" value="GltS"/>
    <property type="match status" value="1"/>
</dbReference>
<dbReference type="EMBL" id="JAYEET010000055">
    <property type="protein sequence ID" value="MEA1607879.1"/>
    <property type="molecule type" value="Genomic_DNA"/>
</dbReference>